<feature type="compositionally biased region" description="Polar residues" evidence="1">
    <location>
        <begin position="14"/>
        <end position="23"/>
    </location>
</feature>
<evidence type="ECO:0000256" key="1">
    <source>
        <dbReference type="SAM" id="MobiDB-lite"/>
    </source>
</evidence>
<proteinExistence type="predicted"/>
<dbReference type="EMBL" id="HBUE01079168">
    <property type="protein sequence ID" value="CAG6476753.1"/>
    <property type="molecule type" value="Transcribed_RNA"/>
</dbReference>
<reference evidence="2" key="1">
    <citation type="submission" date="2021-05" db="EMBL/GenBank/DDBJ databases">
        <authorList>
            <person name="Alioto T."/>
            <person name="Alioto T."/>
            <person name="Gomez Garrido J."/>
        </authorList>
    </citation>
    <scope>NUCLEOTIDE SEQUENCE</scope>
</reference>
<name>A0A8D8BJZ6_CULPI</name>
<feature type="region of interest" description="Disordered" evidence="1">
    <location>
        <begin position="1"/>
        <end position="23"/>
    </location>
</feature>
<protein>
    <submittedName>
        <fullName evidence="2">(northern house mosquito) hypothetical protein</fullName>
    </submittedName>
</protein>
<organism evidence="2">
    <name type="scientific">Culex pipiens</name>
    <name type="common">House mosquito</name>
    <dbReference type="NCBI Taxonomy" id="7175"/>
    <lineage>
        <taxon>Eukaryota</taxon>
        <taxon>Metazoa</taxon>
        <taxon>Ecdysozoa</taxon>
        <taxon>Arthropoda</taxon>
        <taxon>Hexapoda</taxon>
        <taxon>Insecta</taxon>
        <taxon>Pterygota</taxon>
        <taxon>Neoptera</taxon>
        <taxon>Endopterygota</taxon>
        <taxon>Diptera</taxon>
        <taxon>Nematocera</taxon>
        <taxon>Culicoidea</taxon>
        <taxon>Culicidae</taxon>
        <taxon>Culicinae</taxon>
        <taxon>Culicini</taxon>
        <taxon>Culex</taxon>
        <taxon>Culex</taxon>
    </lineage>
</organism>
<evidence type="ECO:0000313" key="2">
    <source>
        <dbReference type="EMBL" id="CAG6476753.1"/>
    </source>
</evidence>
<dbReference type="AlphaFoldDB" id="A0A8D8BJZ6"/>
<sequence>MPTAVSRPRPLNDVTPNGRQRTGSITCGGRSCHYRAVYSRGVEAARILNPHRTVTSNGDLMPWIGSNVPVATESSTRRCPVLILSPVLLLLVAVVSGQLRASSRSWQLLQNQLEPGADSPKSDVRTFSRLESKMTSSYGSCSSRRLCL</sequence>
<accession>A0A8D8BJZ6</accession>